<dbReference type="PANTHER" id="PTHR47495:SF3">
    <property type="entry name" value="BLR6219 PROTEIN"/>
    <property type="match status" value="1"/>
</dbReference>
<dbReference type="STRING" id="947013.SAMN04488109_0262"/>
<gene>
    <name evidence="2" type="ORF">SAMN04488109_0262</name>
</gene>
<dbReference type="EMBL" id="FQWQ01000001">
    <property type="protein sequence ID" value="SHG43471.1"/>
    <property type="molecule type" value="Genomic_DNA"/>
</dbReference>
<dbReference type="OrthoDB" id="605889at2"/>
<dbReference type="RefSeq" id="WP_073130187.1">
    <property type="nucleotide sequence ID" value="NZ_FQWQ01000001.1"/>
</dbReference>
<evidence type="ECO:0000313" key="2">
    <source>
        <dbReference type="EMBL" id="SHG43471.1"/>
    </source>
</evidence>
<dbReference type="InterPro" id="IPR046867">
    <property type="entry name" value="AldOxase/xan_DH_MoCoBD2"/>
</dbReference>
<reference evidence="2 3" key="1">
    <citation type="submission" date="2016-11" db="EMBL/GenBank/DDBJ databases">
        <authorList>
            <person name="Jaros S."/>
            <person name="Januszkiewicz K."/>
            <person name="Wedrychowicz H."/>
        </authorList>
    </citation>
    <scope>NUCLEOTIDE SEQUENCE [LARGE SCALE GENOMIC DNA]</scope>
    <source>
        <strain evidence="2 3">DSM 24574</strain>
    </source>
</reference>
<dbReference type="InterPro" id="IPR037165">
    <property type="entry name" value="AldOxase/xan_DH_Mopterin-bd_sf"/>
</dbReference>
<accession>A0A1M5JSD8</accession>
<sequence length="754" mass="82236">MKTALNESTIFKVSRRDFLKSTSMSVSGLLLGISFSCSDTTKKLTGNPDFVFTPSLFISLNGNGDVTLIAHRSEMGTGIRTSLPLVMADEMEADWNRVKVVQAVADEKYGDQNTDGSYSVRMFFTPLRKAGATVRLLLEQAAAKEWGVDVSECKAQNHEVVHSSGKSLGFGYLAEKAAALPIPAESSVTLKSPKDFKYIAKQSSIVDLKDIVTGKAKFGLDNNHLPNTKIAVIKRNPEPGAGLKSFVADKAMEVPGVLKIFTLDPPGFPTTLNKPLGGVVVVAENTWAALQGRKALEVTWNKGINADYDSHTYNSDMLRRAKTKGKVRRENGQVDSALKNAKKVIEADYMVPLLSHTPMETPCALAHVHDNVCEVWAPVQDPQGARKSLAEALKLDIKAVTVNVTLLGGAFGRKSKPDFVVEAALISRTMGTPVKILWTREDDIQHDFYHFPAAQHLKVGIDENNKVTSWLHRSVFPPIDGTSDSKAKEASGAELSMGMIDMPFAIENVCCETQEATVKTRIGWLRSVANIHHAYAVGCTLDEVAQARGVDPIQNALDLLGSDRSIEFNSLTTEFWNYGEKLEDFPWSTARFRKVIETAREKSNWGKNLPKGSGQGFAAHRSFLTYVACVVEVTVDANNKIRIPKVDYVVDCGTPVNPERIKAQFEGGAAFAASLALKSEITVTGGAVQQSNFHNYLVGRMSDSPYETAVHIMESNDKPTGVGEPPVPPFIPALCNAIFAATGKRIRQLPVRLT</sequence>
<dbReference type="SUPFAM" id="SSF54665">
    <property type="entry name" value="CO dehydrogenase molybdoprotein N-domain-like"/>
    <property type="match status" value="1"/>
</dbReference>
<dbReference type="AlphaFoldDB" id="A0A1M5JSD8"/>
<dbReference type="SUPFAM" id="SSF56003">
    <property type="entry name" value="Molybdenum cofactor-binding domain"/>
    <property type="match status" value="2"/>
</dbReference>
<feature type="domain" description="Aldehyde oxidase/xanthine dehydrogenase a/b hammerhead" evidence="1">
    <location>
        <begin position="213"/>
        <end position="304"/>
    </location>
</feature>
<keyword evidence="3" id="KW-1185">Reference proteome</keyword>
<dbReference type="PIRSF" id="PIRSF036389">
    <property type="entry name" value="IOR_B"/>
    <property type="match status" value="1"/>
</dbReference>
<evidence type="ECO:0000259" key="1">
    <source>
        <dbReference type="SMART" id="SM01008"/>
    </source>
</evidence>
<dbReference type="PANTHER" id="PTHR47495">
    <property type="entry name" value="ALDEHYDE DEHYDROGENASE"/>
    <property type="match status" value="1"/>
</dbReference>
<dbReference type="InterPro" id="IPR052516">
    <property type="entry name" value="N-heterocyclic_Hydroxylase"/>
</dbReference>
<dbReference type="Gene3D" id="3.90.1170.50">
    <property type="entry name" value="Aldehyde oxidase/xanthine dehydrogenase, a/b hammerhead"/>
    <property type="match status" value="1"/>
</dbReference>
<organism evidence="2 3">
    <name type="scientific">Chryseolinea serpens</name>
    <dbReference type="NCBI Taxonomy" id="947013"/>
    <lineage>
        <taxon>Bacteria</taxon>
        <taxon>Pseudomonadati</taxon>
        <taxon>Bacteroidota</taxon>
        <taxon>Cytophagia</taxon>
        <taxon>Cytophagales</taxon>
        <taxon>Fulvivirgaceae</taxon>
        <taxon>Chryseolinea</taxon>
    </lineage>
</organism>
<dbReference type="InterPro" id="IPR000674">
    <property type="entry name" value="Ald_Oxase/Xan_DH_a/b"/>
</dbReference>
<proteinExistence type="predicted"/>
<protein>
    <submittedName>
        <fullName evidence="2">Isoquinoline 1-oxidoreductase, beta subunit</fullName>
    </submittedName>
</protein>
<dbReference type="InterPro" id="IPR008274">
    <property type="entry name" value="AldOxase/xan_DH_MoCoBD1"/>
</dbReference>
<dbReference type="Proteomes" id="UP000184212">
    <property type="component" value="Unassembled WGS sequence"/>
</dbReference>
<name>A0A1M5JSD8_9BACT</name>
<dbReference type="SMART" id="SM01008">
    <property type="entry name" value="Ald_Xan_dh_C"/>
    <property type="match status" value="1"/>
</dbReference>
<dbReference type="Pfam" id="PF02738">
    <property type="entry name" value="MoCoBD_1"/>
    <property type="match status" value="1"/>
</dbReference>
<dbReference type="InterPro" id="IPR012368">
    <property type="entry name" value="OxRdtase_Mopterin-bd_su_IorB"/>
</dbReference>
<dbReference type="Pfam" id="PF20256">
    <property type="entry name" value="MoCoBD_2"/>
    <property type="match status" value="2"/>
</dbReference>
<dbReference type="Gene3D" id="3.30.365.10">
    <property type="entry name" value="Aldehyde oxidase/xanthine dehydrogenase, molybdopterin binding domain"/>
    <property type="match status" value="4"/>
</dbReference>
<dbReference type="GO" id="GO:0016491">
    <property type="term" value="F:oxidoreductase activity"/>
    <property type="evidence" value="ECO:0007669"/>
    <property type="project" value="InterPro"/>
</dbReference>
<dbReference type="InterPro" id="IPR036856">
    <property type="entry name" value="Ald_Oxase/Xan_DH_a/b_sf"/>
</dbReference>
<evidence type="ECO:0000313" key="3">
    <source>
        <dbReference type="Proteomes" id="UP000184212"/>
    </source>
</evidence>